<dbReference type="Pfam" id="PF13424">
    <property type="entry name" value="TPR_12"/>
    <property type="match status" value="1"/>
</dbReference>
<dbReference type="CDD" id="cd00077">
    <property type="entry name" value="HDc"/>
    <property type="match status" value="1"/>
</dbReference>
<dbReference type="SUPFAM" id="SSF109604">
    <property type="entry name" value="HD-domain/PDEase-like"/>
    <property type="match status" value="1"/>
</dbReference>
<proteinExistence type="predicted"/>
<keyword evidence="7" id="KW-0378">Hydrolase</keyword>
<dbReference type="PROSITE" id="PS50887">
    <property type="entry name" value="GGDEF"/>
    <property type="match status" value="1"/>
</dbReference>
<gene>
    <name evidence="7" type="primary">rpfG_1</name>
    <name evidence="7" type="ORF">Mhypo_00070</name>
</gene>
<keyword evidence="2" id="KW-0175">Coiled coil</keyword>
<dbReference type="CDD" id="cd01949">
    <property type="entry name" value="GGDEF"/>
    <property type="match status" value="1"/>
</dbReference>
<dbReference type="PROSITE" id="PS51832">
    <property type="entry name" value="HD_GYP"/>
    <property type="match status" value="1"/>
</dbReference>
<dbReference type="PANTHER" id="PTHR45228:SF8">
    <property type="entry name" value="TWO-COMPONENT RESPONSE REGULATOR-RELATED"/>
    <property type="match status" value="1"/>
</dbReference>
<evidence type="ECO:0000256" key="1">
    <source>
        <dbReference type="PROSITE-ProRule" id="PRU00339"/>
    </source>
</evidence>
<dbReference type="SMART" id="SM00267">
    <property type="entry name" value="GGDEF"/>
    <property type="match status" value="1"/>
</dbReference>
<feature type="region of interest" description="Disordered" evidence="3">
    <location>
        <begin position="840"/>
        <end position="887"/>
    </location>
</feature>
<keyword evidence="1" id="KW-0802">TPR repeat</keyword>
<dbReference type="InterPro" id="IPR029787">
    <property type="entry name" value="Nucleotide_cyclase"/>
</dbReference>
<dbReference type="SMART" id="SM00471">
    <property type="entry name" value="HDc"/>
    <property type="match status" value="1"/>
</dbReference>
<feature type="domain" description="GGDEF" evidence="4">
    <location>
        <begin position="753"/>
        <end position="883"/>
    </location>
</feature>
<feature type="repeat" description="TPR" evidence="1">
    <location>
        <begin position="220"/>
        <end position="253"/>
    </location>
</feature>
<dbReference type="Gene3D" id="1.10.3210.10">
    <property type="entry name" value="Hypothetical protein af1432"/>
    <property type="match status" value="1"/>
</dbReference>
<evidence type="ECO:0000259" key="4">
    <source>
        <dbReference type="PROSITE" id="PS50887"/>
    </source>
</evidence>
<comment type="caution">
    <text evidence="7">The sequence shown here is derived from an EMBL/GenBank/DDBJ whole genome shotgun (WGS) entry which is preliminary data.</text>
</comment>
<dbReference type="PROSITE" id="PS50005">
    <property type="entry name" value="TPR"/>
    <property type="match status" value="2"/>
</dbReference>
<dbReference type="Gene3D" id="1.25.40.10">
    <property type="entry name" value="Tetratricopeptide repeat domain"/>
    <property type="match status" value="2"/>
</dbReference>
<dbReference type="Pfam" id="PF13487">
    <property type="entry name" value="HD_5"/>
    <property type="match status" value="1"/>
</dbReference>
<keyword evidence="8" id="KW-1185">Reference proteome</keyword>
<evidence type="ECO:0000256" key="3">
    <source>
        <dbReference type="SAM" id="MobiDB-lite"/>
    </source>
</evidence>
<reference evidence="7 8" key="1">
    <citation type="submission" date="2018-08" db="EMBL/GenBank/DDBJ databases">
        <title>Meiothermus hypogaeus DSM 23238 genome sequencing project.</title>
        <authorList>
            <person name="Da Costa M.S."/>
            <person name="Albuquerque L."/>
            <person name="Raposo P."/>
            <person name="Froufe H.J.C."/>
            <person name="Barroso C.S."/>
            <person name="Egas C."/>
        </authorList>
    </citation>
    <scope>NUCLEOTIDE SEQUENCE [LARGE SCALE GENOMIC DNA]</scope>
    <source>
        <strain evidence="7 8">DSM 23238</strain>
    </source>
</reference>
<protein>
    <submittedName>
        <fullName evidence="7">Cyclic di-GMP phosphodiesterase response regulator RpfG</fullName>
        <ecNumber evidence="7">3.1.4.52</ecNumber>
    </submittedName>
</protein>
<dbReference type="GO" id="GO:0071111">
    <property type="term" value="F:cyclic-guanylate-specific phosphodiesterase activity"/>
    <property type="evidence" value="ECO:0007669"/>
    <property type="project" value="UniProtKB-EC"/>
</dbReference>
<dbReference type="SMART" id="SM00028">
    <property type="entry name" value="TPR"/>
    <property type="match status" value="8"/>
</dbReference>
<organism evidence="7 8">
    <name type="scientific">Meiothermus hypogaeus</name>
    <dbReference type="NCBI Taxonomy" id="884155"/>
    <lineage>
        <taxon>Bacteria</taxon>
        <taxon>Thermotogati</taxon>
        <taxon>Deinococcota</taxon>
        <taxon>Deinococci</taxon>
        <taxon>Thermales</taxon>
        <taxon>Thermaceae</taxon>
        <taxon>Meiothermus</taxon>
    </lineage>
</organism>
<dbReference type="EMBL" id="QWKY01000001">
    <property type="protein sequence ID" value="RIH81030.1"/>
    <property type="molecule type" value="Genomic_DNA"/>
</dbReference>
<dbReference type="InterPro" id="IPR006674">
    <property type="entry name" value="HD_domain"/>
</dbReference>
<feature type="coiled-coil region" evidence="2">
    <location>
        <begin position="687"/>
        <end position="725"/>
    </location>
</feature>
<evidence type="ECO:0000259" key="5">
    <source>
        <dbReference type="PROSITE" id="PS51831"/>
    </source>
</evidence>
<dbReference type="InterPro" id="IPR052020">
    <property type="entry name" value="Cyclic_di-GMP/3'3'-cGAMP_PDE"/>
</dbReference>
<dbReference type="InterPro" id="IPR000160">
    <property type="entry name" value="GGDEF_dom"/>
</dbReference>
<feature type="domain" description="HD-GYP" evidence="6">
    <location>
        <begin position="466"/>
        <end position="663"/>
    </location>
</feature>
<dbReference type="NCBIfam" id="TIGR00254">
    <property type="entry name" value="GGDEF"/>
    <property type="match status" value="1"/>
</dbReference>
<evidence type="ECO:0000256" key="2">
    <source>
        <dbReference type="SAM" id="Coils"/>
    </source>
</evidence>
<dbReference type="Proteomes" id="UP000265443">
    <property type="component" value="Unassembled WGS sequence"/>
</dbReference>
<dbReference type="EC" id="3.1.4.52" evidence="7"/>
<evidence type="ECO:0000313" key="8">
    <source>
        <dbReference type="Proteomes" id="UP000265443"/>
    </source>
</evidence>
<dbReference type="PANTHER" id="PTHR45228">
    <property type="entry name" value="CYCLIC DI-GMP PHOSPHODIESTERASE TM_0186-RELATED"/>
    <property type="match status" value="1"/>
</dbReference>
<feature type="domain" description="HD" evidence="5">
    <location>
        <begin position="488"/>
        <end position="612"/>
    </location>
</feature>
<evidence type="ECO:0000259" key="6">
    <source>
        <dbReference type="PROSITE" id="PS51832"/>
    </source>
</evidence>
<feature type="coiled-coil region" evidence="2">
    <location>
        <begin position="399"/>
        <end position="458"/>
    </location>
</feature>
<feature type="repeat" description="TPR" evidence="1">
    <location>
        <begin position="179"/>
        <end position="212"/>
    </location>
</feature>
<dbReference type="InterPro" id="IPR011990">
    <property type="entry name" value="TPR-like_helical_dom_sf"/>
</dbReference>
<dbReference type="InterPro" id="IPR043128">
    <property type="entry name" value="Rev_trsase/Diguanyl_cyclase"/>
</dbReference>
<sequence>MVQRDTDPTKAVSMSALSSIESLLRESEACLAQAPQEASRLAQEARTLAQAHQALSLEVQAAFTLARALLSLGQLGEAVQMAQAGVELASTFDESTLRLEGLRLLATILREQGDLNQASSYLEEAALLAQQANLPAAEADCLNQQAGIHHSKAEYAQALDKLTKALTLVRIQGNRVAEANVLNNIGILRTELGQYPLALEAFLEAYQLYRHEEHSPRNRAGNLASIGNLYMEMGNFEQADRYYELALAEIRRTQERFIELQILQLIAELAFKRQDYPRARDTYHGVVVASRELGLERILLTSLEGLAKAQMALGEPQVATQTLLEVLELARSKGWRATVLDVLLSLGEASIELKDLHQAQVYGLEALELSRQAERKRSTYLAHRLLARVHRASGEYLQAIEHLEEYHRLEREVFNEESERQRQTLMNQLELERVRNEAENLRLRTELERQAREEAQAKVFQRTQELEFAQLEIVSRLALAAEFRDDATGEHTYRVGRNAAMIAKELGWPQHEVETLRLAARLHDVGKIGIPDAILLKRDRLTVGEYELMKDHTTIGARILSGGRSKILRLAEEIALSHHEHFDGSGYPRGLAGDSIPMSGRIVAVADVLDALTHERPYKRAWSVAEALAEIKRQSGRQFDPTVVEACLAVFAEVTVDVEEHMQRLDSDLSLSVQLEKAQLGWADEEIELLKQNFEQLLAERTRELEQARREAQVLARRMELMAHTDVLTGLGNRRAFESDLESEVARAQRVGYSLSVLALDVDTLKQLNDTEGHERGDALLRTFAQAMQECFFELGRVYRIGGDEYAAILPYVDARHQAKILGRIETAILNTKSQGFPTASVSSGMASMPDEATSDGDLVRLSDQRMYQDKLERRRAREAKPDRPHD</sequence>
<dbReference type="Pfam" id="PF00990">
    <property type="entry name" value="GGDEF"/>
    <property type="match status" value="1"/>
</dbReference>
<dbReference type="Gene3D" id="3.30.70.270">
    <property type="match status" value="1"/>
</dbReference>
<dbReference type="Pfam" id="PF13176">
    <property type="entry name" value="TPR_7"/>
    <property type="match status" value="1"/>
</dbReference>
<dbReference type="InterPro" id="IPR003607">
    <property type="entry name" value="HD/PDEase_dom"/>
</dbReference>
<dbReference type="PROSITE" id="PS51831">
    <property type="entry name" value="HD"/>
    <property type="match status" value="1"/>
</dbReference>
<dbReference type="InterPro" id="IPR019734">
    <property type="entry name" value="TPR_rpt"/>
</dbReference>
<dbReference type="SUPFAM" id="SSF55073">
    <property type="entry name" value="Nucleotide cyclase"/>
    <property type="match status" value="1"/>
</dbReference>
<feature type="compositionally biased region" description="Basic and acidic residues" evidence="3">
    <location>
        <begin position="858"/>
        <end position="873"/>
    </location>
</feature>
<accession>A0ABX9MRA1</accession>
<dbReference type="SUPFAM" id="SSF48452">
    <property type="entry name" value="TPR-like"/>
    <property type="match status" value="2"/>
</dbReference>
<evidence type="ECO:0000313" key="7">
    <source>
        <dbReference type="EMBL" id="RIH81030.1"/>
    </source>
</evidence>
<dbReference type="InterPro" id="IPR037522">
    <property type="entry name" value="HD_GYP_dom"/>
</dbReference>
<name>A0ABX9MRA1_9DEIN</name>